<gene>
    <name evidence="14" type="primary">ATP8</name>
</gene>
<organism evidence="14">
    <name type="scientific">Trigonotylus caelestialium</name>
    <dbReference type="NCBI Taxonomy" id="881767"/>
    <lineage>
        <taxon>Eukaryota</taxon>
        <taxon>Metazoa</taxon>
        <taxon>Ecdysozoa</taxon>
        <taxon>Arthropoda</taxon>
        <taxon>Hexapoda</taxon>
        <taxon>Insecta</taxon>
        <taxon>Pterygota</taxon>
        <taxon>Neoptera</taxon>
        <taxon>Paraneoptera</taxon>
        <taxon>Hemiptera</taxon>
        <taxon>Heteroptera</taxon>
        <taxon>Panheteroptera</taxon>
        <taxon>Cimicomorpha</taxon>
        <taxon>Miridae</taxon>
        <taxon>Stenodemini</taxon>
        <taxon>Trigonotylus</taxon>
    </lineage>
</organism>
<proteinExistence type="inferred from homology"/>
<reference evidence="14" key="1">
    <citation type="journal article" date="2014" name="PLoS ONE">
        <title>Comparative mitogenomics of plant bugs (Hemiptera: Miridae): identifying the AGG codon reassignments between serine and lysine.</title>
        <authorList>
            <person name="Wang Y."/>
            <person name="Li H."/>
            <person name="Wang P."/>
            <person name="Song F."/>
            <person name="Cai W."/>
        </authorList>
    </citation>
    <scope>NUCLEOTIDE SEQUENCE</scope>
</reference>
<evidence type="ECO:0000256" key="6">
    <source>
        <dbReference type="ARBA" id="ARBA00022692"/>
    </source>
</evidence>
<evidence type="ECO:0000256" key="11">
    <source>
        <dbReference type="ARBA" id="ARBA00023136"/>
    </source>
</evidence>
<comment type="subcellular location">
    <subcellularLocation>
        <location evidence="1 12">Mitochondrion membrane</location>
        <topology evidence="1 12">Single-pass membrane protein</topology>
    </subcellularLocation>
</comment>
<dbReference type="EMBL" id="KJ170899">
    <property type="protein sequence ID" value="AHN95689.1"/>
    <property type="molecule type" value="Genomic_DNA"/>
</dbReference>
<evidence type="ECO:0000313" key="14">
    <source>
        <dbReference type="EMBL" id="AHN95689.1"/>
    </source>
</evidence>
<evidence type="ECO:0000256" key="12">
    <source>
        <dbReference type="RuleBase" id="RU003661"/>
    </source>
</evidence>
<keyword evidence="5 12" id="KW-0138">CF(0)</keyword>
<evidence type="ECO:0000256" key="5">
    <source>
        <dbReference type="ARBA" id="ARBA00022547"/>
    </source>
</evidence>
<dbReference type="GO" id="GO:0015986">
    <property type="term" value="P:proton motive force-driven ATP synthesis"/>
    <property type="evidence" value="ECO:0007669"/>
    <property type="project" value="InterPro"/>
</dbReference>
<keyword evidence="11 13" id="KW-0472">Membrane</keyword>
<dbReference type="Pfam" id="PF00895">
    <property type="entry name" value="ATP-synt_8"/>
    <property type="match status" value="1"/>
</dbReference>
<evidence type="ECO:0000256" key="10">
    <source>
        <dbReference type="ARBA" id="ARBA00023128"/>
    </source>
</evidence>
<comment type="subunit">
    <text evidence="3">F-type ATPases have 2 components, CF(1) - the catalytic core - and CF(0) - the membrane proton channel.</text>
</comment>
<name>A0A0F6MY32_9HEMI</name>
<keyword evidence="9 12" id="KW-0406">Ion transport</keyword>
<dbReference type="InterPro" id="IPR001421">
    <property type="entry name" value="ATP8_metazoa"/>
</dbReference>
<protein>
    <recommendedName>
        <fullName evidence="12">ATP synthase complex subunit 8</fullName>
    </recommendedName>
</protein>
<evidence type="ECO:0000256" key="3">
    <source>
        <dbReference type="ARBA" id="ARBA00011291"/>
    </source>
</evidence>
<evidence type="ECO:0000256" key="13">
    <source>
        <dbReference type="SAM" id="Phobius"/>
    </source>
</evidence>
<evidence type="ECO:0000256" key="9">
    <source>
        <dbReference type="ARBA" id="ARBA00023065"/>
    </source>
</evidence>
<evidence type="ECO:0000256" key="7">
    <source>
        <dbReference type="ARBA" id="ARBA00022781"/>
    </source>
</evidence>
<feature type="transmembrane region" description="Helical" evidence="13">
    <location>
        <begin position="6"/>
        <end position="30"/>
    </location>
</feature>
<comment type="similarity">
    <text evidence="2 12">Belongs to the ATPase protein 8 family.</text>
</comment>
<evidence type="ECO:0000256" key="8">
    <source>
        <dbReference type="ARBA" id="ARBA00022989"/>
    </source>
</evidence>
<dbReference type="GO" id="GO:0015078">
    <property type="term" value="F:proton transmembrane transporter activity"/>
    <property type="evidence" value="ECO:0007669"/>
    <property type="project" value="InterPro"/>
</dbReference>
<evidence type="ECO:0000256" key="2">
    <source>
        <dbReference type="ARBA" id="ARBA00008892"/>
    </source>
</evidence>
<keyword evidence="6 12" id="KW-0812">Transmembrane</keyword>
<geneLocation type="mitochondrion" evidence="14"/>
<dbReference type="GO" id="GO:0031966">
    <property type="term" value="C:mitochondrial membrane"/>
    <property type="evidence" value="ECO:0007669"/>
    <property type="project" value="UniProtKB-SubCell"/>
</dbReference>
<keyword evidence="7 12" id="KW-0375">Hydrogen ion transport</keyword>
<evidence type="ECO:0000256" key="1">
    <source>
        <dbReference type="ARBA" id="ARBA00004304"/>
    </source>
</evidence>
<accession>A0A0F6MY32</accession>
<keyword evidence="10 12" id="KW-0496">Mitochondrion</keyword>
<sequence length="52" mass="6543">MPQMAPMWWTTLFMLFIITYIMNMILMYFYTEYFITKTSTKKISNKNITWKW</sequence>
<evidence type="ECO:0000256" key="4">
    <source>
        <dbReference type="ARBA" id="ARBA00022448"/>
    </source>
</evidence>
<keyword evidence="4 12" id="KW-0813">Transport</keyword>
<keyword evidence="8 13" id="KW-1133">Transmembrane helix</keyword>
<dbReference type="AlphaFoldDB" id="A0A0F6MY32"/>
<dbReference type="GO" id="GO:0045259">
    <property type="term" value="C:proton-transporting ATP synthase complex"/>
    <property type="evidence" value="ECO:0007669"/>
    <property type="project" value="UniProtKB-KW"/>
</dbReference>